<evidence type="ECO:0000313" key="2">
    <source>
        <dbReference type="Proteomes" id="UP000708805"/>
    </source>
</evidence>
<proteinExistence type="predicted"/>
<dbReference type="Proteomes" id="UP000708805">
    <property type="component" value="Unassembled WGS sequence"/>
</dbReference>
<protein>
    <submittedName>
        <fullName evidence="1">Uncharacterized protein</fullName>
    </submittedName>
</protein>
<dbReference type="AlphaFoldDB" id="A0A9X0ZU58"/>
<comment type="caution">
    <text evidence="1">The sequence shown here is derived from an EMBL/GenBank/DDBJ whole genome shotgun (WGS) entry which is preliminary data.</text>
</comment>
<dbReference type="EMBL" id="JAGJWT010000005">
    <property type="protein sequence ID" value="MBS9340660.1"/>
    <property type="molecule type" value="Genomic_DNA"/>
</dbReference>
<evidence type="ECO:0000313" key="1">
    <source>
        <dbReference type="EMBL" id="MBS9340660.1"/>
    </source>
</evidence>
<sequence length="96" mass="10594">MYKHQFKTGITPTAENSMMHTAKQPILRYPFLQCHPDYQTANHGCTNPADTAYFDIEPADRLLLTPATSLSKSNSATVYIYLIRVGGNSGSIKSGK</sequence>
<organism evidence="1 2">
    <name type="scientific">Neisseria elongata subsp. nitroreducens</name>
    <dbReference type="NCBI Taxonomy" id="90367"/>
    <lineage>
        <taxon>Bacteria</taxon>
        <taxon>Pseudomonadati</taxon>
        <taxon>Pseudomonadota</taxon>
        <taxon>Betaproteobacteria</taxon>
        <taxon>Neisseriales</taxon>
        <taxon>Neisseriaceae</taxon>
        <taxon>Neisseria</taxon>
    </lineage>
</organism>
<accession>A0A9X0ZU58</accession>
<dbReference type="RefSeq" id="WP_214037911.1">
    <property type="nucleotide sequence ID" value="NZ_JAGJWT010000005.1"/>
</dbReference>
<name>A0A9X0ZU58_NEIEL</name>
<gene>
    <name evidence="1" type="ORF">J8641_07555</name>
</gene>
<reference evidence="1" key="1">
    <citation type="submission" date="2021-04" db="EMBL/GenBank/DDBJ databases">
        <title>Genomic characterization of endocarditis-associated Neisseria elongata subsp. nitroreducens.</title>
        <authorList>
            <person name="Schorner M."/>
            <person name="Passarelli-Araujo H."/>
            <person name="Scheffer M."/>
            <person name="Barazzetti F."/>
            <person name="Martins J."/>
            <person name="Machado H."/>
            <person name="Palmeiro J."/>
            <person name="Bazzo M."/>
        </authorList>
    </citation>
    <scope>NUCLEOTIDE SEQUENCE</scope>
    <source>
        <strain evidence="1">Nel_M001</strain>
    </source>
</reference>